<proteinExistence type="predicted"/>
<dbReference type="OrthoDB" id="1002126at2759"/>
<name>A0A7J9BLH9_GOSGO</name>
<reference evidence="1 2" key="1">
    <citation type="journal article" date="2019" name="Genome Biol. Evol.">
        <title>Insights into the evolution of the New World diploid cottons (Gossypium, subgenus Houzingenia) based on genome sequencing.</title>
        <authorList>
            <person name="Grover C.E."/>
            <person name="Arick M.A. 2nd"/>
            <person name="Thrash A."/>
            <person name="Conover J.L."/>
            <person name="Sanders W.S."/>
            <person name="Peterson D.G."/>
            <person name="Frelichowski J.E."/>
            <person name="Scheffler J.A."/>
            <person name="Scheffler B.E."/>
            <person name="Wendel J.F."/>
        </authorList>
    </citation>
    <scope>NUCLEOTIDE SEQUENCE [LARGE SCALE GENOMIC DNA]</scope>
    <source>
        <strain evidence="1">5</strain>
        <tissue evidence="1">Leaf</tissue>
    </source>
</reference>
<comment type="caution">
    <text evidence="1">The sequence shown here is derived from an EMBL/GenBank/DDBJ whole genome shotgun (WGS) entry which is preliminary data.</text>
</comment>
<dbReference type="Proteomes" id="UP000593579">
    <property type="component" value="Unassembled WGS sequence"/>
</dbReference>
<evidence type="ECO:0000313" key="2">
    <source>
        <dbReference type="Proteomes" id="UP000593579"/>
    </source>
</evidence>
<accession>A0A7J9BLH9</accession>
<organism evidence="1 2">
    <name type="scientific">Gossypium gossypioides</name>
    <name type="common">Mexican cotton</name>
    <name type="synonym">Selera gossypioides</name>
    <dbReference type="NCBI Taxonomy" id="34282"/>
    <lineage>
        <taxon>Eukaryota</taxon>
        <taxon>Viridiplantae</taxon>
        <taxon>Streptophyta</taxon>
        <taxon>Embryophyta</taxon>
        <taxon>Tracheophyta</taxon>
        <taxon>Spermatophyta</taxon>
        <taxon>Magnoliopsida</taxon>
        <taxon>eudicotyledons</taxon>
        <taxon>Gunneridae</taxon>
        <taxon>Pentapetalae</taxon>
        <taxon>rosids</taxon>
        <taxon>malvids</taxon>
        <taxon>Malvales</taxon>
        <taxon>Malvaceae</taxon>
        <taxon>Malvoideae</taxon>
        <taxon>Gossypium</taxon>
    </lineage>
</organism>
<dbReference type="EMBL" id="JABEZY010000004">
    <property type="protein sequence ID" value="MBA0737020.1"/>
    <property type="molecule type" value="Genomic_DNA"/>
</dbReference>
<protein>
    <submittedName>
        <fullName evidence="1">Uncharacterized protein</fullName>
    </submittedName>
</protein>
<dbReference type="AlphaFoldDB" id="A0A7J9BLH9"/>
<evidence type="ECO:0000313" key="1">
    <source>
        <dbReference type="EMBL" id="MBA0737020.1"/>
    </source>
</evidence>
<keyword evidence="2" id="KW-1185">Reference proteome</keyword>
<gene>
    <name evidence="1" type="ORF">Gogos_010503</name>
</gene>
<sequence>MCNTNSVVMALNSHFDHHQIELKKILPKSSFTFSLQTRSKLLLLSQQRIFSVPFLNAFPSVSIKVEKNIEFTVYGLCQQVQSDDVFGQQMIRI</sequence>